<dbReference type="InterPro" id="IPR000086">
    <property type="entry name" value="NUDIX_hydrolase_dom"/>
</dbReference>
<dbReference type="EMBL" id="JADOES010000001">
    <property type="protein sequence ID" value="MBT9313956.1"/>
    <property type="molecule type" value="Genomic_DNA"/>
</dbReference>
<feature type="domain" description="Nudix hydrolase" evidence="3">
    <location>
        <begin position="42"/>
        <end position="175"/>
    </location>
</feature>
<comment type="caution">
    <text evidence="4">The sequence shown here is derived from an EMBL/GenBank/DDBJ whole genome shotgun (WGS) entry which is preliminary data.</text>
</comment>
<name>A0A947DDJ4_9CYAN</name>
<protein>
    <submittedName>
        <fullName evidence="4">NUDIX hydrolase</fullName>
    </submittedName>
</protein>
<proteinExistence type="predicted"/>
<organism evidence="4 5">
    <name type="scientific">Leptothoe spongobia TAU-MAC 1115</name>
    <dbReference type="NCBI Taxonomy" id="1967444"/>
    <lineage>
        <taxon>Bacteria</taxon>
        <taxon>Bacillati</taxon>
        <taxon>Cyanobacteriota</taxon>
        <taxon>Cyanophyceae</taxon>
        <taxon>Nodosilineales</taxon>
        <taxon>Cymatolegaceae</taxon>
        <taxon>Leptothoe</taxon>
        <taxon>Leptothoe spongobia</taxon>
    </lineage>
</organism>
<dbReference type="Pfam" id="PF00293">
    <property type="entry name" value="NUDIX"/>
    <property type="match status" value="1"/>
</dbReference>
<keyword evidence="2 4" id="KW-0378">Hydrolase</keyword>
<dbReference type="PROSITE" id="PS00893">
    <property type="entry name" value="NUDIX_BOX"/>
    <property type="match status" value="1"/>
</dbReference>
<dbReference type="Proteomes" id="UP000717364">
    <property type="component" value="Unassembled WGS sequence"/>
</dbReference>
<comment type="cofactor">
    <cofactor evidence="1">
        <name>Mg(2+)</name>
        <dbReference type="ChEBI" id="CHEBI:18420"/>
    </cofactor>
</comment>
<dbReference type="GO" id="GO:0016787">
    <property type="term" value="F:hydrolase activity"/>
    <property type="evidence" value="ECO:0007669"/>
    <property type="project" value="UniProtKB-KW"/>
</dbReference>
<dbReference type="GO" id="GO:0005829">
    <property type="term" value="C:cytosol"/>
    <property type="evidence" value="ECO:0007669"/>
    <property type="project" value="TreeGrafter"/>
</dbReference>
<dbReference type="PANTHER" id="PTHR11839">
    <property type="entry name" value="UDP/ADP-SUGAR PYROPHOSPHATASE"/>
    <property type="match status" value="1"/>
</dbReference>
<dbReference type="PROSITE" id="PS51462">
    <property type="entry name" value="NUDIX"/>
    <property type="match status" value="1"/>
</dbReference>
<dbReference type="GO" id="GO:0006753">
    <property type="term" value="P:nucleoside phosphate metabolic process"/>
    <property type="evidence" value="ECO:0007669"/>
    <property type="project" value="TreeGrafter"/>
</dbReference>
<evidence type="ECO:0000256" key="1">
    <source>
        <dbReference type="ARBA" id="ARBA00001946"/>
    </source>
</evidence>
<evidence type="ECO:0000313" key="5">
    <source>
        <dbReference type="Proteomes" id="UP000717364"/>
    </source>
</evidence>
<reference evidence="4" key="1">
    <citation type="submission" date="2020-11" db="EMBL/GenBank/DDBJ databases">
        <authorList>
            <person name="Konstantinou D."/>
            <person name="Gkelis S."/>
            <person name="Popin R."/>
            <person name="Fewer D."/>
            <person name="Sivonen K."/>
        </authorList>
    </citation>
    <scope>NUCLEOTIDE SEQUENCE</scope>
    <source>
        <strain evidence="4">TAU-MAC 1115</strain>
    </source>
</reference>
<dbReference type="Gene3D" id="3.90.79.10">
    <property type="entry name" value="Nucleoside Triphosphate Pyrophosphohydrolase"/>
    <property type="match status" value="1"/>
</dbReference>
<dbReference type="RefSeq" id="WP_215607020.1">
    <property type="nucleotide sequence ID" value="NZ_JADOES010000001.1"/>
</dbReference>
<gene>
    <name evidence="4" type="ORF">IXB50_00770</name>
</gene>
<dbReference type="InterPro" id="IPR020084">
    <property type="entry name" value="NUDIX_hydrolase_CS"/>
</dbReference>
<evidence type="ECO:0000313" key="4">
    <source>
        <dbReference type="EMBL" id="MBT9313956.1"/>
    </source>
</evidence>
<dbReference type="AlphaFoldDB" id="A0A947DDJ4"/>
<dbReference type="CDD" id="cd03424">
    <property type="entry name" value="NUDIX_ADPRase_Nudt5_UGPPase_Nudt14"/>
    <property type="match status" value="1"/>
</dbReference>
<evidence type="ECO:0000256" key="2">
    <source>
        <dbReference type="ARBA" id="ARBA00022801"/>
    </source>
</evidence>
<reference evidence="4" key="2">
    <citation type="journal article" date="2021" name="Mar. Drugs">
        <title>Genome Reduction and Secondary Metabolism of the Marine Sponge-Associated Cyanobacterium Leptothoe.</title>
        <authorList>
            <person name="Konstantinou D."/>
            <person name="Popin R.V."/>
            <person name="Fewer D.P."/>
            <person name="Sivonen K."/>
            <person name="Gkelis S."/>
        </authorList>
    </citation>
    <scope>NUCLEOTIDE SEQUENCE</scope>
    <source>
        <strain evidence="4">TAU-MAC 1115</strain>
    </source>
</reference>
<dbReference type="SUPFAM" id="SSF55811">
    <property type="entry name" value="Nudix"/>
    <property type="match status" value="1"/>
</dbReference>
<evidence type="ECO:0000259" key="3">
    <source>
        <dbReference type="PROSITE" id="PS51462"/>
    </source>
</evidence>
<dbReference type="PANTHER" id="PTHR11839:SF18">
    <property type="entry name" value="NUDIX HYDROLASE DOMAIN-CONTAINING PROTEIN"/>
    <property type="match status" value="1"/>
</dbReference>
<sequence>MSLGLEPPQLLKQCLFYAGRKFDFEVNRLRLPNQVEGQWECIRHPGGAMAVPITPEGQLVLVRQYRFAVQGRLLEFPAGTIEVDEEPFTTIQREIEEETGYSAKEWINLGKFPLAPGYSDEFIFAFLASDLEKLDIAPEQDDDEDIEVVLMTPDEFEKAVLDGEGIDAKSIAGYFMAKPFLSKLAG</sequence>
<dbReference type="InterPro" id="IPR015797">
    <property type="entry name" value="NUDIX_hydrolase-like_dom_sf"/>
</dbReference>
<keyword evidence="5" id="KW-1185">Reference proteome</keyword>
<accession>A0A947DDJ4</accession>
<dbReference type="GO" id="GO:0019693">
    <property type="term" value="P:ribose phosphate metabolic process"/>
    <property type="evidence" value="ECO:0007669"/>
    <property type="project" value="TreeGrafter"/>
</dbReference>